<evidence type="ECO:0000313" key="2">
    <source>
        <dbReference type="Proteomes" id="UP000198460"/>
    </source>
</evidence>
<accession>A0A238H524</accession>
<organism evidence="1 2">
    <name type="scientific">Burkholderia singularis</name>
    <dbReference type="NCBI Taxonomy" id="1503053"/>
    <lineage>
        <taxon>Bacteria</taxon>
        <taxon>Pseudomonadati</taxon>
        <taxon>Pseudomonadota</taxon>
        <taxon>Betaproteobacteria</taxon>
        <taxon>Burkholderiales</taxon>
        <taxon>Burkholderiaceae</taxon>
        <taxon>Burkholderia</taxon>
        <taxon>pseudomallei group</taxon>
    </lineage>
</organism>
<sequence>MAAKPLAVARHVLDTARRLERAAAMLLKPALFKTGLIGR</sequence>
<gene>
    <name evidence="1" type="ORF">BSIN_0322</name>
</gene>
<evidence type="ECO:0000313" key="1">
    <source>
        <dbReference type="EMBL" id="SMG00197.1"/>
    </source>
</evidence>
<dbReference type="Proteomes" id="UP000198460">
    <property type="component" value="Unassembled WGS sequence"/>
</dbReference>
<dbReference type="EMBL" id="FXAN01000050">
    <property type="protein sequence ID" value="SMG00197.1"/>
    <property type="molecule type" value="Genomic_DNA"/>
</dbReference>
<protein>
    <submittedName>
        <fullName evidence="1">Uncharacterized protein</fullName>
    </submittedName>
</protein>
<dbReference type="AlphaFoldDB" id="A0A238H524"/>
<name>A0A238H524_9BURK</name>
<reference evidence="1 2" key="1">
    <citation type="submission" date="2017-04" db="EMBL/GenBank/DDBJ databases">
        <authorList>
            <person name="Afonso C.L."/>
            <person name="Miller P.J."/>
            <person name="Scott M.A."/>
            <person name="Spackman E."/>
            <person name="Goraichik I."/>
            <person name="Dimitrov K.M."/>
            <person name="Suarez D.L."/>
            <person name="Swayne D.E."/>
        </authorList>
    </citation>
    <scope>NUCLEOTIDE SEQUENCE [LARGE SCALE GENOMIC DNA]</scope>
    <source>
        <strain evidence="1">LMG 28154</strain>
    </source>
</reference>
<proteinExistence type="predicted"/>